<comment type="function">
    <text evidence="4">Dirigent proteins impart stereoselectivity on the phenoxy radical-coupling reaction, yielding optically active lignans from two molecules of coniferyl alcohol in the biosynthesis of lignans, flavonolignans, and alkaloids and thus plays a central role in plant secondary metabolism.</text>
</comment>
<dbReference type="GO" id="GO:0048046">
    <property type="term" value="C:apoplast"/>
    <property type="evidence" value="ECO:0007669"/>
    <property type="project" value="UniProtKB-SubCell"/>
</dbReference>
<name>A0ABC8S945_9AQUA</name>
<reference evidence="5 6" key="1">
    <citation type="submission" date="2024-02" db="EMBL/GenBank/DDBJ databases">
        <authorList>
            <person name="Vignale AGUSTIN F."/>
            <person name="Sosa J E."/>
            <person name="Modenutti C."/>
        </authorList>
    </citation>
    <scope>NUCLEOTIDE SEQUENCE [LARGE SCALE GENOMIC DNA]</scope>
</reference>
<dbReference type="AlphaFoldDB" id="A0ABC8S945"/>
<evidence type="ECO:0000256" key="1">
    <source>
        <dbReference type="ARBA" id="ARBA00010746"/>
    </source>
</evidence>
<comment type="caution">
    <text evidence="5">The sequence shown here is derived from an EMBL/GenBank/DDBJ whole genome shotgun (WGS) entry which is preliminary data.</text>
</comment>
<dbReference type="EMBL" id="CAUOFW020002435">
    <property type="protein sequence ID" value="CAK9153650.1"/>
    <property type="molecule type" value="Genomic_DNA"/>
</dbReference>
<dbReference type="GO" id="GO:0009699">
    <property type="term" value="P:phenylpropanoid biosynthetic process"/>
    <property type="evidence" value="ECO:0007669"/>
    <property type="project" value="UniProtKB-ARBA"/>
</dbReference>
<evidence type="ECO:0000313" key="5">
    <source>
        <dbReference type="EMBL" id="CAK9153650.1"/>
    </source>
</evidence>
<comment type="subunit">
    <text evidence="2 4">Homodimer.</text>
</comment>
<dbReference type="PANTHER" id="PTHR21495">
    <property type="entry name" value="NUCLEOPORIN-RELATED"/>
    <property type="match status" value="1"/>
</dbReference>
<sequence length="201" mass="22038">MTDTLPTTLGVINVIDDPMTVEPHWTSKVVGRAQGLYAMASLEEGDYNGSSLTLMGQNPLRQPVHEMTIVVGSGVFRMARGVATFATLFFDVPAKNATVDVTIVAAKASEQPLTATRSLSLNYNEPPNALTASMEARNIILKVNRVFNHPKDIKRENRWYRHQNPEVGYVVGLSLATFMALGHSLMCSQEAARLVQVNPKL</sequence>
<comment type="subcellular location">
    <subcellularLocation>
        <location evidence="4">Secreted</location>
        <location evidence="4">Extracellular space</location>
        <location evidence="4">Apoplast</location>
    </subcellularLocation>
</comment>
<proteinExistence type="inferred from homology"/>
<organism evidence="5 6">
    <name type="scientific">Ilex paraguariensis</name>
    <name type="common">yerba mate</name>
    <dbReference type="NCBI Taxonomy" id="185542"/>
    <lineage>
        <taxon>Eukaryota</taxon>
        <taxon>Viridiplantae</taxon>
        <taxon>Streptophyta</taxon>
        <taxon>Embryophyta</taxon>
        <taxon>Tracheophyta</taxon>
        <taxon>Spermatophyta</taxon>
        <taxon>Magnoliopsida</taxon>
        <taxon>eudicotyledons</taxon>
        <taxon>Gunneridae</taxon>
        <taxon>Pentapetalae</taxon>
        <taxon>asterids</taxon>
        <taxon>campanulids</taxon>
        <taxon>Aquifoliales</taxon>
        <taxon>Aquifoliaceae</taxon>
        <taxon>Ilex</taxon>
    </lineage>
</organism>
<evidence type="ECO:0000256" key="3">
    <source>
        <dbReference type="ARBA" id="ARBA00022525"/>
    </source>
</evidence>
<accession>A0ABC8S945</accession>
<dbReference type="Proteomes" id="UP001642360">
    <property type="component" value="Unassembled WGS sequence"/>
</dbReference>
<evidence type="ECO:0000256" key="2">
    <source>
        <dbReference type="ARBA" id="ARBA00011738"/>
    </source>
</evidence>
<dbReference type="Gene3D" id="2.40.480.10">
    <property type="entry name" value="Allene oxide cyclase-like"/>
    <property type="match status" value="1"/>
</dbReference>
<keyword evidence="3 4" id="KW-0964">Secreted</keyword>
<dbReference type="Pfam" id="PF03018">
    <property type="entry name" value="Dirigent"/>
    <property type="match status" value="1"/>
</dbReference>
<dbReference type="InterPro" id="IPR004265">
    <property type="entry name" value="Dirigent"/>
</dbReference>
<keyword evidence="6" id="KW-1185">Reference proteome</keyword>
<protein>
    <recommendedName>
        <fullName evidence="4">Dirigent protein</fullName>
    </recommendedName>
</protein>
<comment type="similarity">
    <text evidence="1 4">Belongs to the plant dirigent protein family.</text>
</comment>
<evidence type="ECO:0000256" key="4">
    <source>
        <dbReference type="RuleBase" id="RU363099"/>
    </source>
</evidence>
<keyword evidence="4" id="KW-0052">Apoplast</keyword>
<evidence type="ECO:0000313" key="6">
    <source>
        <dbReference type="Proteomes" id="UP001642360"/>
    </source>
</evidence>
<gene>
    <name evidence="5" type="ORF">ILEXP_LOCUS21942</name>
</gene>
<dbReference type="InterPro" id="IPR044859">
    <property type="entry name" value="Allene_oxi_cyc_Dirigent"/>
</dbReference>